<evidence type="ECO:0000313" key="15">
    <source>
        <dbReference type="Proteomes" id="UP000262878"/>
    </source>
</evidence>
<evidence type="ECO:0000256" key="8">
    <source>
        <dbReference type="ARBA" id="ARBA00038408"/>
    </source>
</evidence>
<dbReference type="AlphaFoldDB" id="A0A348WM35"/>
<keyword evidence="3" id="KW-0997">Cell inner membrane</keyword>
<dbReference type="SUPFAM" id="SSF109998">
    <property type="entry name" value="Triger factor/SurA peptide-binding domain-like"/>
    <property type="match status" value="1"/>
</dbReference>
<dbReference type="InterPro" id="IPR052029">
    <property type="entry name" value="PpiD_chaperone"/>
</dbReference>
<evidence type="ECO:0000256" key="3">
    <source>
        <dbReference type="ARBA" id="ARBA00022519"/>
    </source>
</evidence>
<dbReference type="Gene3D" id="1.10.4030.10">
    <property type="entry name" value="Porin chaperone SurA, peptide-binding domain"/>
    <property type="match status" value="1"/>
</dbReference>
<keyword evidence="7" id="KW-0143">Chaperone</keyword>
<dbReference type="Pfam" id="PF13616">
    <property type="entry name" value="Rotamase_3"/>
    <property type="match status" value="1"/>
</dbReference>
<dbReference type="PANTHER" id="PTHR47529">
    <property type="entry name" value="PEPTIDYL-PROLYL CIS-TRANS ISOMERASE D"/>
    <property type="match status" value="1"/>
</dbReference>
<keyword evidence="5 12" id="KW-1133">Transmembrane helix</keyword>
<dbReference type="InterPro" id="IPR046357">
    <property type="entry name" value="PPIase_dom_sf"/>
</dbReference>
<dbReference type="STRING" id="314276.OS145_12245"/>
<dbReference type="Pfam" id="PF13624">
    <property type="entry name" value="SurA_N_3"/>
    <property type="match status" value="1"/>
</dbReference>
<evidence type="ECO:0000256" key="12">
    <source>
        <dbReference type="SAM" id="Phobius"/>
    </source>
</evidence>
<protein>
    <recommendedName>
        <fullName evidence="9">Periplasmic chaperone PpiD</fullName>
    </recommendedName>
    <alternativeName>
        <fullName evidence="10">Periplasmic folding chaperone</fullName>
    </alternativeName>
</protein>
<comment type="similarity">
    <text evidence="8">Belongs to the PpiD chaperone family.</text>
</comment>
<dbReference type="PROSITE" id="PS50198">
    <property type="entry name" value="PPIC_PPIASE_2"/>
    <property type="match status" value="1"/>
</dbReference>
<keyword evidence="11" id="KW-0697">Rotamase</keyword>
<keyword evidence="4 12" id="KW-0812">Transmembrane</keyword>
<feature type="transmembrane region" description="Helical" evidence="12">
    <location>
        <begin position="12"/>
        <end position="34"/>
    </location>
</feature>
<reference evidence="14 15" key="1">
    <citation type="journal article" date="2018" name="Nat. Biotechnol.">
        <title>A standardized bacterial taxonomy based on genome phylogeny substantially revises the tree of life.</title>
        <authorList>
            <person name="Parks D.H."/>
            <person name="Chuvochina M."/>
            <person name="Waite D.W."/>
            <person name="Rinke C."/>
            <person name="Skarshewski A."/>
            <person name="Chaumeil P.A."/>
            <person name="Hugenholtz P."/>
        </authorList>
    </citation>
    <scope>NUCLEOTIDE SEQUENCE [LARGE SCALE GENOMIC DNA]</scope>
    <source>
        <strain evidence="14">UBA9360</strain>
    </source>
</reference>
<comment type="caution">
    <text evidence="14">The sequence shown here is derived from an EMBL/GenBank/DDBJ whole genome shotgun (WGS) entry which is preliminary data.</text>
</comment>
<dbReference type="RefSeq" id="WP_272977608.1">
    <property type="nucleotide sequence ID" value="NZ_DAIRLQ010000003.1"/>
</dbReference>
<dbReference type="SUPFAM" id="SSF54534">
    <property type="entry name" value="FKBP-like"/>
    <property type="match status" value="1"/>
</dbReference>
<feature type="domain" description="PpiC" evidence="13">
    <location>
        <begin position="268"/>
        <end position="364"/>
    </location>
</feature>
<dbReference type="GO" id="GO:0005886">
    <property type="term" value="C:plasma membrane"/>
    <property type="evidence" value="ECO:0007669"/>
    <property type="project" value="UniProtKB-SubCell"/>
</dbReference>
<evidence type="ECO:0000313" key="14">
    <source>
        <dbReference type="EMBL" id="HAR55597.1"/>
    </source>
</evidence>
<evidence type="ECO:0000256" key="4">
    <source>
        <dbReference type="ARBA" id="ARBA00022692"/>
    </source>
</evidence>
<evidence type="ECO:0000256" key="5">
    <source>
        <dbReference type="ARBA" id="ARBA00022989"/>
    </source>
</evidence>
<dbReference type="EMBL" id="DMUP01000046">
    <property type="protein sequence ID" value="HAR55597.1"/>
    <property type="molecule type" value="Genomic_DNA"/>
</dbReference>
<evidence type="ECO:0000256" key="2">
    <source>
        <dbReference type="ARBA" id="ARBA00022475"/>
    </source>
</evidence>
<dbReference type="InterPro" id="IPR000297">
    <property type="entry name" value="PPIase_PpiC"/>
</dbReference>
<dbReference type="InterPro" id="IPR027304">
    <property type="entry name" value="Trigger_fact/SurA_dom_sf"/>
</dbReference>
<evidence type="ECO:0000256" key="7">
    <source>
        <dbReference type="ARBA" id="ARBA00023186"/>
    </source>
</evidence>
<evidence type="ECO:0000256" key="11">
    <source>
        <dbReference type="PROSITE-ProRule" id="PRU00278"/>
    </source>
</evidence>
<organism evidence="14 15">
    <name type="scientific">Idiomarina baltica</name>
    <dbReference type="NCBI Taxonomy" id="190892"/>
    <lineage>
        <taxon>Bacteria</taxon>
        <taxon>Pseudomonadati</taxon>
        <taxon>Pseudomonadota</taxon>
        <taxon>Gammaproteobacteria</taxon>
        <taxon>Alteromonadales</taxon>
        <taxon>Idiomarinaceae</taxon>
        <taxon>Idiomarina</taxon>
    </lineage>
</organism>
<dbReference type="Proteomes" id="UP000262878">
    <property type="component" value="Unassembled WGS sequence"/>
</dbReference>
<dbReference type="PANTHER" id="PTHR47529:SF1">
    <property type="entry name" value="PERIPLASMIC CHAPERONE PPID"/>
    <property type="match status" value="1"/>
</dbReference>
<accession>A0A348WM35</accession>
<dbReference type="Gene3D" id="3.10.50.40">
    <property type="match status" value="1"/>
</dbReference>
<keyword evidence="11 14" id="KW-0413">Isomerase</keyword>
<keyword evidence="6 12" id="KW-0472">Membrane</keyword>
<sequence length="624" mass="69537">MLERIREGSQSFTAKAVLVLIILTFALAGVGSYVTGGATTTVAEVNDAEISQQALERAYENERNRLQEQFGDMFEAVSSQPGYMQSVRANVLEQLIQQELLVQYARDHGMRVSAARVKQEIRDIPAFRSAGQFDNDIYLMALRNAGYTPEQFATVLRDDLIRSQIAQAIGATEFALPAEALALQRLQKQTRSGAYIIAENANFVDQVELSDSDIENYYNENQQQFQTPEQLKVAFVQLSKAELYNDVKVSDDEVKAYYQGSIDQYRTDEERRVAHILIESDSDNAQEKAQEALAQLNDGADFAAVAKEYSDDTFSAEQGGDLDWITKGSMDEDFDNAAFALENVGDVSDIVETSFGYHIIKLLDVRPGEVTPLEDVAGEIRQKLKAQQVDDKYFELQQKLAEVSFEQPDTLEPAADAINSTVRTSDLFTRQNAPTALSDEATLNRIFDPQLIDEKLNSDVIETADDRSLVVRVLEHEPQAVKPLDDVREQIVSQLRVQKAQALALEQAEAWKKQWREQGEPDADYMTLDAIGMDNQNHPRAVLRALFSEAPSVGDAPALTTIEMPNGDAAVVALTKVNEADIEGEEANQQVVQQLQNRQSQLMLQAFIETLVEQASISRSQSDD</sequence>
<proteinExistence type="inferred from homology"/>
<evidence type="ECO:0000256" key="1">
    <source>
        <dbReference type="ARBA" id="ARBA00004382"/>
    </source>
</evidence>
<dbReference type="GO" id="GO:0003755">
    <property type="term" value="F:peptidyl-prolyl cis-trans isomerase activity"/>
    <property type="evidence" value="ECO:0007669"/>
    <property type="project" value="UniProtKB-KW"/>
</dbReference>
<name>A0A348WM35_9GAMM</name>
<evidence type="ECO:0000256" key="6">
    <source>
        <dbReference type="ARBA" id="ARBA00023136"/>
    </source>
</evidence>
<comment type="subcellular location">
    <subcellularLocation>
        <location evidence="1">Cell inner membrane</location>
        <topology evidence="1">Single-pass type II membrane protein</topology>
        <orientation evidence="1">Periplasmic side</orientation>
    </subcellularLocation>
</comment>
<evidence type="ECO:0000259" key="13">
    <source>
        <dbReference type="PROSITE" id="PS50198"/>
    </source>
</evidence>
<evidence type="ECO:0000256" key="9">
    <source>
        <dbReference type="ARBA" id="ARBA00040743"/>
    </source>
</evidence>
<gene>
    <name evidence="14" type="ORF">DCR58_02290</name>
</gene>
<keyword evidence="2" id="KW-1003">Cell membrane</keyword>
<evidence type="ECO:0000256" key="10">
    <source>
        <dbReference type="ARBA" id="ARBA00042775"/>
    </source>
</evidence>